<feature type="compositionally biased region" description="Basic and acidic residues" evidence="8">
    <location>
        <begin position="1069"/>
        <end position="1092"/>
    </location>
</feature>
<evidence type="ECO:0000256" key="3">
    <source>
        <dbReference type="ARBA" id="ARBA00022771"/>
    </source>
</evidence>
<evidence type="ECO:0000259" key="10">
    <source>
        <dbReference type="PROSITE" id="PS50106"/>
    </source>
</evidence>
<evidence type="ECO:0000256" key="8">
    <source>
        <dbReference type="SAM" id="MobiDB-lite"/>
    </source>
</evidence>
<accession>A0AA85JTH2</accession>
<feature type="compositionally biased region" description="Basic and acidic residues" evidence="8">
    <location>
        <begin position="931"/>
        <end position="947"/>
    </location>
</feature>
<sequence length="1509" mass="170032">MDDKPDLSHLTPEERRIIEEVMNRQKQEEAKDAQLVSKQNVKDHTSTPCTAHISNPSEKSPSSTIINGEIVNKLHKTSNTNTSLPFGSTVANIMAEAVHAVSGSGGGGGGSSTNTPGVTGIGGSHTANVCESCHKTKFADNSGNSCVYCKRRTCTRCGNHSEVKPNVIQWVCKQCIQKLGTPEGQKMSPNSTLPQHTETSVSSITGRLGESIKSFISKPKTPDIKRQLPQVNIRNQNLPYSPDASSGNRLQNAGSGRVLPKPYSTMRSNSLDADKTAYIGPDQSRYYGDQKRPYADRYSKQDHTPGEYGHVRSRRTSGDYYASDEFHPYREVPRQYQYDSRMPNNVYLDTLYTGDSFTSDPSDSPCQSGGSIKHSLSYGRTSAHDYPRYQEMGYRSDQHFDSQSPYLKPNYSSSSFSSQKRNIPNWENYRYGAIPPRYRDQLRHHQLHHLSFSSSDGEDFSVVDDGSVQYQEPRRRLLPTNFERKPSPYSQGTVTDDDDPASQFFISKRSTTPYYGSQLKPHVWDQDRALSLCDEPPRYPYDYETQSEHHRRLPENKNSAYQGGVRYNHEDGTIVTTRRLPKGSSSHPVTWNVSEDGRRLIGHMILRKKSDPQFGEPGSVLGLKLAGGRLDRSRRLCAFVTQIKPGSPADVVGHLRPGDEILEWNGQSLRGLSADEVSQIIYQSKDEIQVELVAQREINETENTPTDDVVLMVPSRSECMNSEEIDAEEHIPKSSLQLKLFYDEIKCQLIINILAARNLPIINQSSRVPCTYYCSLCLLPEQEEYNSRCTKVVSGSINPIWNQAFRFTNFTDNDLNSHHLEIIIWSCGDSTDEQYKIGEIVIDLSVADLLDVAYWYPIRTIHRFFSTSELSNMNPEIGSGAYDMQSYEKQIPEKLIKPRYCEPEQWSPRSVYQDSNIPDEILSKQRLTRGNRNEIRRDDYSDIDEQRFASNIRQNRKPTGQEYQQRGNEERHRSSRRNPNAPNFEYGRVEENAIQSDASEFSDLSEFSKMSLHTTPSDHRRTESAQMMHRTVNQQFETPTQSHGERYSRNSKQSDRLDQSFSPSSEQPVRIRRDSNRLEKEMSGSTDERMMPKDSGSSEGGSGQGTSSTGSLGGRGPRPLGENKASTSEIAQNVERDPMDGRKRRPNIGQKFSNVLGRSSKSSSTSTLDKKSRTSFQRSEEVLPFGGYGAIFEGQEQEGSFGNARSSMMHRQLSIGSGKSDGQNPRCGTNSDNTDQDSIYMGRNESHVGEFVEGLGPGQLVGRQVLGMPCLGEIQLSFYDRKGHLEVEVIRARGLQQKNTAKPLPAPYVKLHLLEGKQSVEKLRTMYPPRRTLDPLYQQQLSFSVPYHGKILQVSVWGEYGRMDKKVFLGMCEIVLDDLDLKTVVFGWYKLFGMIASNAHHHHHHHHQQQHQHTPQQKGLPISSSTAPCDDSKTNKGSKVTETKTEKPISRPSRHNNGNNENTSNNERPNRTKSKSSQEGKSTQPSLGKTNDGTMSSHRNLGSPHSTRR</sequence>
<evidence type="ECO:0000256" key="6">
    <source>
        <dbReference type="ARBA" id="ARBA00034103"/>
    </source>
</evidence>
<dbReference type="CDD" id="cd04028">
    <property type="entry name" value="C2B_RIM1alpha"/>
    <property type="match status" value="1"/>
</dbReference>
<dbReference type="SUPFAM" id="SSF57903">
    <property type="entry name" value="FYVE/PHD zinc finger"/>
    <property type="match status" value="1"/>
</dbReference>
<feature type="region of interest" description="Disordered" evidence="8">
    <location>
        <begin position="1035"/>
        <end position="1177"/>
    </location>
</feature>
<feature type="region of interest" description="Disordered" evidence="8">
    <location>
        <begin position="24"/>
        <end position="64"/>
    </location>
</feature>
<dbReference type="SUPFAM" id="SSF50156">
    <property type="entry name" value="PDZ domain-like"/>
    <property type="match status" value="1"/>
</dbReference>
<feature type="domain" description="C2" evidence="9">
    <location>
        <begin position="732"/>
        <end position="862"/>
    </location>
</feature>
<dbReference type="GO" id="GO:0042734">
    <property type="term" value="C:presynaptic membrane"/>
    <property type="evidence" value="ECO:0007669"/>
    <property type="project" value="TreeGrafter"/>
</dbReference>
<feature type="region of interest" description="Disordered" evidence="8">
    <location>
        <begin position="924"/>
        <end position="986"/>
    </location>
</feature>
<dbReference type="SMART" id="SM00239">
    <property type="entry name" value="C2"/>
    <property type="match status" value="2"/>
</dbReference>
<dbReference type="PROSITE" id="PS50178">
    <property type="entry name" value="ZF_FYVE"/>
    <property type="match status" value="1"/>
</dbReference>
<dbReference type="InterPro" id="IPR011011">
    <property type="entry name" value="Znf_FYVE_PHD"/>
</dbReference>
<feature type="compositionally biased region" description="Basic and acidic residues" evidence="8">
    <location>
        <begin position="288"/>
        <end position="305"/>
    </location>
</feature>
<dbReference type="InterPro" id="IPR017455">
    <property type="entry name" value="Znf_FYVE-rel"/>
</dbReference>
<feature type="domain" description="PDZ" evidence="10">
    <location>
        <begin position="603"/>
        <end position="696"/>
    </location>
</feature>
<dbReference type="PROSITE" id="PS50106">
    <property type="entry name" value="PDZ"/>
    <property type="match status" value="1"/>
</dbReference>
<dbReference type="SMART" id="SM00228">
    <property type="entry name" value="PDZ"/>
    <property type="match status" value="1"/>
</dbReference>
<feature type="region of interest" description="Disordered" evidence="8">
    <location>
        <begin position="233"/>
        <end position="263"/>
    </location>
</feature>
<dbReference type="GO" id="GO:0048788">
    <property type="term" value="C:cytoskeleton of presynaptic active zone"/>
    <property type="evidence" value="ECO:0007669"/>
    <property type="project" value="TreeGrafter"/>
</dbReference>
<dbReference type="GO" id="GO:0048791">
    <property type="term" value="P:calcium ion-regulated exocytosis of neurotransmitter"/>
    <property type="evidence" value="ECO:0007669"/>
    <property type="project" value="TreeGrafter"/>
</dbReference>
<feature type="domain" description="FYVE-type" evidence="11">
    <location>
        <begin position="124"/>
        <end position="180"/>
    </location>
</feature>
<dbReference type="Pfam" id="PF22601">
    <property type="entry name" value="RIM2a_ZnF"/>
    <property type="match status" value="1"/>
</dbReference>
<feature type="compositionally biased region" description="Polar residues" evidence="8">
    <location>
        <begin position="948"/>
        <end position="966"/>
    </location>
</feature>
<reference evidence="13" key="2">
    <citation type="submission" date="2023-11" db="UniProtKB">
        <authorList>
            <consortium name="WormBaseParasite"/>
        </authorList>
    </citation>
    <scope>IDENTIFICATION</scope>
</reference>
<feature type="region of interest" description="Disordered" evidence="8">
    <location>
        <begin position="275"/>
        <end position="314"/>
    </location>
</feature>
<feature type="region of interest" description="Disordered" evidence="8">
    <location>
        <begin position="480"/>
        <end position="500"/>
    </location>
</feature>
<dbReference type="InterPro" id="IPR013083">
    <property type="entry name" value="Znf_RING/FYVE/PHD"/>
</dbReference>
<evidence type="ECO:0000313" key="12">
    <source>
        <dbReference type="Proteomes" id="UP000050795"/>
    </source>
</evidence>
<keyword evidence="2" id="KW-0677">Repeat</keyword>
<feature type="compositionally biased region" description="Polar residues" evidence="8">
    <location>
        <begin position="1414"/>
        <end position="1427"/>
    </location>
</feature>
<reference evidence="12" key="1">
    <citation type="submission" date="2022-06" db="EMBL/GenBank/DDBJ databases">
        <authorList>
            <person name="Berger JAMES D."/>
            <person name="Berger JAMES D."/>
        </authorList>
    </citation>
    <scope>NUCLEOTIDE SEQUENCE [LARGE SCALE GENOMIC DNA]</scope>
</reference>
<dbReference type="Pfam" id="PF00168">
    <property type="entry name" value="C2"/>
    <property type="match status" value="2"/>
</dbReference>
<dbReference type="PANTHER" id="PTHR12157">
    <property type="entry name" value="REGULATING SYNAPTIC MEMBRANE EXOCYTOSIS PROTEIN"/>
    <property type="match status" value="1"/>
</dbReference>
<evidence type="ECO:0000313" key="13">
    <source>
        <dbReference type="WBParaSite" id="TREG1_40490.1"/>
    </source>
</evidence>
<feature type="region of interest" description="Disordered" evidence="8">
    <location>
        <begin position="358"/>
        <end position="379"/>
    </location>
</feature>
<keyword evidence="3 7" id="KW-0863">Zinc-finger</keyword>
<feature type="compositionally biased region" description="Polar residues" evidence="8">
    <location>
        <begin position="233"/>
        <end position="254"/>
    </location>
</feature>
<organism evidence="12 13">
    <name type="scientific">Trichobilharzia regenti</name>
    <name type="common">Nasal bird schistosome</name>
    <dbReference type="NCBI Taxonomy" id="157069"/>
    <lineage>
        <taxon>Eukaryota</taxon>
        <taxon>Metazoa</taxon>
        <taxon>Spiralia</taxon>
        <taxon>Lophotrochozoa</taxon>
        <taxon>Platyhelminthes</taxon>
        <taxon>Trematoda</taxon>
        <taxon>Digenea</taxon>
        <taxon>Strigeidida</taxon>
        <taxon>Schistosomatoidea</taxon>
        <taxon>Schistosomatidae</taxon>
        <taxon>Trichobilharzia</taxon>
    </lineage>
</organism>
<keyword evidence="12" id="KW-1185">Reference proteome</keyword>
<keyword evidence="4" id="KW-0862">Zinc</keyword>
<evidence type="ECO:0000256" key="2">
    <source>
        <dbReference type="ARBA" id="ARBA00022737"/>
    </source>
</evidence>
<feature type="compositionally biased region" description="Polar residues" evidence="8">
    <location>
        <begin position="358"/>
        <end position="370"/>
    </location>
</feature>
<keyword evidence="1" id="KW-0479">Metal-binding</keyword>
<evidence type="ECO:0000256" key="7">
    <source>
        <dbReference type="PROSITE-ProRule" id="PRU00091"/>
    </source>
</evidence>
<evidence type="ECO:0008006" key="14">
    <source>
        <dbReference type="Google" id="ProtNLM"/>
    </source>
</evidence>
<feature type="compositionally biased region" description="Polar residues" evidence="8">
    <location>
        <begin position="401"/>
        <end position="419"/>
    </location>
</feature>
<dbReference type="Gene3D" id="2.60.40.150">
    <property type="entry name" value="C2 domain"/>
    <property type="match status" value="2"/>
</dbReference>
<feature type="domain" description="C2" evidence="9">
    <location>
        <begin position="1270"/>
        <end position="1389"/>
    </location>
</feature>
<dbReference type="WBParaSite" id="TREG1_40490.1">
    <property type="protein sequence ID" value="TREG1_40490.1"/>
    <property type="gene ID" value="TREG1_40490"/>
</dbReference>
<dbReference type="PROSITE" id="PS50004">
    <property type="entry name" value="C2"/>
    <property type="match status" value="2"/>
</dbReference>
<evidence type="ECO:0000259" key="9">
    <source>
        <dbReference type="PROSITE" id="PS50004"/>
    </source>
</evidence>
<dbReference type="Proteomes" id="UP000050795">
    <property type="component" value="Unassembled WGS sequence"/>
</dbReference>
<evidence type="ECO:0000256" key="1">
    <source>
        <dbReference type="ARBA" id="ARBA00022723"/>
    </source>
</evidence>
<dbReference type="PANTHER" id="PTHR12157:SF24">
    <property type="entry name" value="FIFE, ISOFORM D"/>
    <property type="match status" value="1"/>
</dbReference>
<feature type="compositionally biased region" description="Low complexity" evidence="8">
    <location>
        <begin position="1456"/>
        <end position="1467"/>
    </location>
</feature>
<dbReference type="InterPro" id="IPR039032">
    <property type="entry name" value="Rim-like"/>
</dbReference>
<evidence type="ECO:0000256" key="4">
    <source>
        <dbReference type="ARBA" id="ARBA00022833"/>
    </source>
</evidence>
<keyword evidence="5" id="KW-0770">Synapse</keyword>
<feature type="compositionally biased region" description="Basic and acidic residues" evidence="8">
    <location>
        <begin position="1043"/>
        <end position="1058"/>
    </location>
</feature>
<feature type="compositionally biased region" description="Polar residues" evidence="8">
    <location>
        <begin position="46"/>
        <end position="64"/>
    </location>
</feature>
<dbReference type="SUPFAM" id="SSF49562">
    <property type="entry name" value="C2 domain (Calcium/lipid-binding domain, CaLB)"/>
    <property type="match status" value="2"/>
</dbReference>
<dbReference type="InterPro" id="IPR001478">
    <property type="entry name" value="PDZ"/>
</dbReference>
<dbReference type="GO" id="GO:0042391">
    <property type="term" value="P:regulation of membrane potential"/>
    <property type="evidence" value="ECO:0007669"/>
    <property type="project" value="TreeGrafter"/>
</dbReference>
<dbReference type="GO" id="GO:0044325">
    <property type="term" value="F:transmembrane transporter binding"/>
    <property type="evidence" value="ECO:0007669"/>
    <property type="project" value="TreeGrafter"/>
</dbReference>
<dbReference type="InterPro" id="IPR036034">
    <property type="entry name" value="PDZ_sf"/>
</dbReference>
<protein>
    <recommendedName>
        <fullName evidence="14">C2 domain-containing protein</fullName>
    </recommendedName>
</protein>
<feature type="compositionally biased region" description="Basic and acidic residues" evidence="8">
    <location>
        <begin position="1430"/>
        <end position="1449"/>
    </location>
</feature>
<dbReference type="CDD" id="cd06714">
    <property type="entry name" value="PDZ_RIM-like"/>
    <property type="match status" value="1"/>
</dbReference>
<feature type="region of interest" description="Disordered" evidence="8">
    <location>
        <begin position="1400"/>
        <end position="1509"/>
    </location>
</feature>
<dbReference type="InterPro" id="IPR035892">
    <property type="entry name" value="C2_domain_sf"/>
</dbReference>
<dbReference type="GO" id="GO:0050806">
    <property type="term" value="P:positive regulation of synaptic transmission"/>
    <property type="evidence" value="ECO:0007669"/>
    <property type="project" value="TreeGrafter"/>
</dbReference>
<dbReference type="GO" id="GO:0031267">
    <property type="term" value="F:small GTPase binding"/>
    <property type="evidence" value="ECO:0007669"/>
    <property type="project" value="InterPro"/>
</dbReference>
<proteinExistence type="predicted"/>
<evidence type="ECO:0000256" key="5">
    <source>
        <dbReference type="ARBA" id="ARBA00023018"/>
    </source>
</evidence>
<dbReference type="GO" id="GO:0008270">
    <property type="term" value="F:zinc ion binding"/>
    <property type="evidence" value="ECO:0007669"/>
    <property type="project" value="UniProtKB-KW"/>
</dbReference>
<feature type="region of interest" description="Disordered" evidence="8">
    <location>
        <begin position="1214"/>
        <end position="1237"/>
    </location>
</feature>
<dbReference type="InterPro" id="IPR054386">
    <property type="entry name" value="RIM_Znf"/>
</dbReference>
<feature type="compositionally biased region" description="Polar residues" evidence="8">
    <location>
        <begin position="1475"/>
        <end position="1509"/>
    </location>
</feature>
<dbReference type="Pfam" id="PF00595">
    <property type="entry name" value="PDZ"/>
    <property type="match status" value="1"/>
</dbReference>
<feature type="region of interest" description="Disordered" evidence="8">
    <location>
        <begin position="399"/>
        <end position="419"/>
    </location>
</feature>
<dbReference type="Gene3D" id="3.30.40.10">
    <property type="entry name" value="Zinc/RING finger domain, C3HC4 (zinc finger)"/>
    <property type="match status" value="1"/>
</dbReference>
<dbReference type="Gene3D" id="2.30.42.10">
    <property type="match status" value="1"/>
</dbReference>
<dbReference type="GO" id="GO:0048167">
    <property type="term" value="P:regulation of synaptic plasticity"/>
    <property type="evidence" value="ECO:0007669"/>
    <property type="project" value="TreeGrafter"/>
</dbReference>
<evidence type="ECO:0000259" key="11">
    <source>
        <dbReference type="PROSITE" id="PS50178"/>
    </source>
</evidence>
<comment type="subcellular location">
    <subcellularLocation>
        <location evidence="6">Synapse</location>
    </subcellularLocation>
</comment>
<feature type="compositionally biased region" description="Basic residues" evidence="8">
    <location>
        <begin position="1400"/>
        <end position="1410"/>
    </location>
</feature>
<name>A0AA85JTH2_TRIRE</name>
<dbReference type="InterPro" id="IPR000008">
    <property type="entry name" value="C2_dom"/>
</dbReference>